<evidence type="ECO:0000313" key="5">
    <source>
        <dbReference type="Proteomes" id="UP000320386"/>
    </source>
</evidence>
<evidence type="ECO:0000256" key="2">
    <source>
        <dbReference type="ARBA" id="ARBA00022679"/>
    </source>
</evidence>
<keyword evidence="2 4" id="KW-0808">Transferase</keyword>
<dbReference type="Proteomes" id="UP000320386">
    <property type="component" value="Chromosome"/>
</dbReference>
<dbReference type="InterPro" id="IPR023296">
    <property type="entry name" value="Glyco_hydro_beta-prop_sf"/>
</dbReference>
<reference evidence="4 5" key="1">
    <citation type="submission" date="2019-02" db="EMBL/GenBank/DDBJ databases">
        <title>Deep-cultivation of Planctomycetes and their phenomic and genomic characterization uncovers novel biology.</title>
        <authorList>
            <person name="Wiegand S."/>
            <person name="Jogler M."/>
            <person name="Boedeker C."/>
            <person name="Pinto D."/>
            <person name="Vollmers J."/>
            <person name="Rivas-Marin E."/>
            <person name="Kohn T."/>
            <person name="Peeters S.H."/>
            <person name="Heuer A."/>
            <person name="Rast P."/>
            <person name="Oberbeckmann S."/>
            <person name="Bunk B."/>
            <person name="Jeske O."/>
            <person name="Meyerdierks A."/>
            <person name="Storesund J.E."/>
            <person name="Kallscheuer N."/>
            <person name="Luecker S."/>
            <person name="Lage O.M."/>
            <person name="Pohl T."/>
            <person name="Merkel B.J."/>
            <person name="Hornburger P."/>
            <person name="Mueller R.-W."/>
            <person name="Bruemmer F."/>
            <person name="Labrenz M."/>
            <person name="Spormann A.M."/>
            <person name="Op den Camp H."/>
            <person name="Overmann J."/>
            <person name="Amann R."/>
            <person name="Jetten M.S.M."/>
            <person name="Mascher T."/>
            <person name="Medema M.H."/>
            <person name="Devos D.P."/>
            <person name="Kaster A.-K."/>
            <person name="Ovreas L."/>
            <person name="Rohde M."/>
            <person name="Galperin M.Y."/>
            <person name="Jogler C."/>
        </authorList>
    </citation>
    <scope>NUCLEOTIDE SEQUENCE [LARGE SCALE GENOMIC DNA]</scope>
    <source>
        <strain evidence="4 5">Pan265</strain>
    </source>
</reference>
<dbReference type="AlphaFoldDB" id="A0A518BWZ5"/>
<dbReference type="EMBL" id="CP036280">
    <property type="protein sequence ID" value="QDU71500.1"/>
    <property type="molecule type" value="Genomic_DNA"/>
</dbReference>
<sequence length="391" mass="43533">MRPGVRSVMQEFVLSSYPEWQIGPFEKCHAVNPIMGPEPSTRFYCPVREELVDWEAKDVFNPCAVTRHGRVYLLYRAEDHVGRYKGTSRIGLAVSEDGITFERHSCPVLYPDNDSFLCFEREGGVEDPRIVEDEDRTYYMTYNAYNGVISGKQCLATSRDLLHWTKHGLMAGLDGERQGGVGFKAGKIVSRLVDDRLVATRINGKYWMYWGVEQLRVAVSDNLIHWERVLDEDGRDLVVMGPRPEERYSATDNLAVEGGAAAILTEHGIVVMYNGISNPLPEQERVPTPEGPPFGNVWAGVQALFDANDPTRMLDRADEPFIKPDQPYELEGQIGKVTFIEGLVFHRGQWLIYYGTADSYIAVAAASPKPGERVDVSGLSAPAGAGAAVTL</sequence>
<dbReference type="CDD" id="cd18610">
    <property type="entry name" value="GH130_BT3780-like"/>
    <property type="match status" value="1"/>
</dbReference>
<evidence type="ECO:0000256" key="1">
    <source>
        <dbReference type="ARBA" id="ARBA00022676"/>
    </source>
</evidence>
<comment type="similarity">
    <text evidence="3">Belongs to the glycosyl hydrolase 130 family.</text>
</comment>
<dbReference type="InterPro" id="IPR007184">
    <property type="entry name" value="Mannoside_phosphorylase"/>
</dbReference>
<dbReference type="EC" id="2.4.1.281" evidence="4"/>
<keyword evidence="1 4" id="KW-0328">Glycosyltransferase</keyword>
<evidence type="ECO:0000256" key="3">
    <source>
        <dbReference type="ARBA" id="ARBA00024356"/>
    </source>
</evidence>
<dbReference type="OrthoDB" id="9759709at2"/>
<gene>
    <name evidence="4" type="ORF">Pan265_13500</name>
</gene>
<dbReference type="PANTHER" id="PTHR34106:SF5">
    <property type="entry name" value="GLYCOSIDASE"/>
    <property type="match status" value="1"/>
</dbReference>
<dbReference type="KEGG" id="mcad:Pan265_13500"/>
<dbReference type="Pfam" id="PF04041">
    <property type="entry name" value="Glyco_hydro_130"/>
    <property type="match status" value="1"/>
</dbReference>
<accession>A0A518BWZ5</accession>
<proteinExistence type="inferred from homology"/>
<organism evidence="4 5">
    <name type="scientific">Mucisphaera calidilacus</name>
    <dbReference type="NCBI Taxonomy" id="2527982"/>
    <lineage>
        <taxon>Bacteria</taxon>
        <taxon>Pseudomonadati</taxon>
        <taxon>Planctomycetota</taxon>
        <taxon>Phycisphaerae</taxon>
        <taxon>Phycisphaerales</taxon>
        <taxon>Phycisphaeraceae</taxon>
        <taxon>Mucisphaera</taxon>
    </lineage>
</organism>
<dbReference type="PANTHER" id="PTHR34106">
    <property type="entry name" value="GLYCOSIDASE"/>
    <property type="match status" value="1"/>
</dbReference>
<evidence type="ECO:0000313" key="4">
    <source>
        <dbReference type="EMBL" id="QDU71500.1"/>
    </source>
</evidence>
<keyword evidence="5" id="KW-1185">Reference proteome</keyword>
<protein>
    <submittedName>
        <fullName evidence="4">4-O-beta-D-mannosyl-D-glucose phosphorylase</fullName>
        <ecNumber evidence="4">2.4.1.281</ecNumber>
    </submittedName>
</protein>
<dbReference type="Gene3D" id="2.115.10.20">
    <property type="entry name" value="Glycosyl hydrolase domain, family 43"/>
    <property type="match status" value="1"/>
</dbReference>
<dbReference type="SUPFAM" id="SSF75005">
    <property type="entry name" value="Arabinanase/levansucrase/invertase"/>
    <property type="match status" value="1"/>
</dbReference>
<name>A0A518BWZ5_9BACT</name>
<dbReference type="GO" id="GO:0016757">
    <property type="term" value="F:glycosyltransferase activity"/>
    <property type="evidence" value="ECO:0007669"/>
    <property type="project" value="UniProtKB-KW"/>
</dbReference>
<dbReference type="PIRSF" id="PIRSF016202">
    <property type="entry name" value="PH1107"/>
    <property type="match status" value="1"/>
</dbReference>